<name>A0A523UR58_UNCT6</name>
<comment type="similarity">
    <text evidence="5">Belongs to the YicC/YloC family.</text>
</comment>
<dbReference type="EMBL" id="SOJN01000099">
    <property type="protein sequence ID" value="TET45017.1"/>
    <property type="molecule type" value="Genomic_DNA"/>
</dbReference>
<evidence type="ECO:0000259" key="7">
    <source>
        <dbReference type="Pfam" id="PF08340"/>
    </source>
</evidence>
<dbReference type="PANTHER" id="PTHR30636:SF3">
    <property type="entry name" value="UPF0701 PROTEIN YICC"/>
    <property type="match status" value="1"/>
</dbReference>
<dbReference type="InterPro" id="IPR013527">
    <property type="entry name" value="YicC-like_N"/>
</dbReference>
<evidence type="ECO:0000313" key="9">
    <source>
        <dbReference type="EMBL" id="TET81891.1"/>
    </source>
</evidence>
<evidence type="ECO:0000313" key="11">
    <source>
        <dbReference type="Proteomes" id="UP000315534"/>
    </source>
</evidence>
<feature type="domain" description="Endoribonuclease YicC-like C-terminal" evidence="7">
    <location>
        <begin position="175"/>
        <end position="292"/>
    </location>
</feature>
<keyword evidence="3" id="KW-0255">Endonuclease</keyword>
<dbReference type="GO" id="GO:0016787">
    <property type="term" value="F:hydrolase activity"/>
    <property type="evidence" value="ECO:0007669"/>
    <property type="project" value="UniProtKB-KW"/>
</dbReference>
<evidence type="ECO:0000313" key="8">
    <source>
        <dbReference type="EMBL" id="TET45017.1"/>
    </source>
</evidence>
<keyword evidence="4" id="KW-0378">Hydrolase</keyword>
<dbReference type="PANTHER" id="PTHR30636">
    <property type="entry name" value="UPF0701 PROTEIN YICC"/>
    <property type="match status" value="1"/>
</dbReference>
<keyword evidence="2" id="KW-0540">Nuclease</keyword>
<comment type="caution">
    <text evidence="8">The sequence shown here is derived from an EMBL/GenBank/DDBJ whole genome shotgun (WGS) entry which is preliminary data.</text>
</comment>
<dbReference type="Pfam" id="PF03755">
    <property type="entry name" value="YicC-like_N"/>
    <property type="match status" value="1"/>
</dbReference>
<dbReference type="InterPro" id="IPR005229">
    <property type="entry name" value="YicC/YloC-like"/>
</dbReference>
<gene>
    <name evidence="9" type="ORF">E3J38_03110</name>
    <name evidence="8" type="ORF">E3J62_08750</name>
</gene>
<evidence type="ECO:0000256" key="4">
    <source>
        <dbReference type="ARBA" id="ARBA00022801"/>
    </source>
</evidence>
<sequence length="293" mass="33473">MLVSMTGYGQAERGLKKDGKKVSCEIKTVNHRFCEIVCRLPRVLFPYEDRIKALVRDRLERGYTTVKVSIDGPEDSLGALEVDYDYARNYHRLLRKLKKDLGLQGDIDVSLFMQRPGVIKETREEAISGKEWNRVKNAVEAALSEVLTSRRREGRRLLSDMKGRAKRIGSLVQRIEKRSPKTVAAKRKNLLKKISQLQDSAYAGLRIEEEISIFADRCDVVEECVRLKSHLESLEAMFKKVGSVGRKLIFMLQEINREANTIASKAQDAQISHDAVSIKEELERLREQAENVV</sequence>
<dbReference type="EMBL" id="SOIP01000195">
    <property type="protein sequence ID" value="TET81891.1"/>
    <property type="molecule type" value="Genomic_DNA"/>
</dbReference>
<evidence type="ECO:0000256" key="1">
    <source>
        <dbReference type="ARBA" id="ARBA00001968"/>
    </source>
</evidence>
<dbReference type="NCBIfam" id="TIGR00255">
    <property type="entry name" value="YicC/YloC family endoribonuclease"/>
    <property type="match status" value="1"/>
</dbReference>
<evidence type="ECO:0000256" key="2">
    <source>
        <dbReference type="ARBA" id="ARBA00022722"/>
    </source>
</evidence>
<evidence type="ECO:0000313" key="10">
    <source>
        <dbReference type="Proteomes" id="UP000315525"/>
    </source>
</evidence>
<proteinExistence type="inferred from homology"/>
<accession>A0A523UR58</accession>
<dbReference type="Proteomes" id="UP000315525">
    <property type="component" value="Unassembled WGS sequence"/>
</dbReference>
<feature type="domain" description="Endoribonuclease YicC-like N-terminal" evidence="6">
    <location>
        <begin position="3"/>
        <end position="157"/>
    </location>
</feature>
<protein>
    <submittedName>
        <fullName evidence="8">YicC family protein</fullName>
    </submittedName>
</protein>
<dbReference type="Proteomes" id="UP000315534">
    <property type="component" value="Unassembled WGS sequence"/>
</dbReference>
<dbReference type="AlphaFoldDB" id="A0A523UR58"/>
<reference evidence="10 11" key="1">
    <citation type="submission" date="2019-03" db="EMBL/GenBank/DDBJ databases">
        <title>Metabolic potential of uncultured bacteria and archaea associated with petroleum seepage in deep-sea sediments.</title>
        <authorList>
            <person name="Dong X."/>
            <person name="Hubert C."/>
        </authorList>
    </citation>
    <scope>NUCLEOTIDE SEQUENCE [LARGE SCALE GENOMIC DNA]</scope>
    <source>
        <strain evidence="9">E29_bin36</strain>
        <strain evidence="8">E44_bin18</strain>
    </source>
</reference>
<comment type="cofactor">
    <cofactor evidence="1">
        <name>a divalent metal cation</name>
        <dbReference type="ChEBI" id="CHEBI:60240"/>
    </cofactor>
</comment>
<dbReference type="InterPro" id="IPR013551">
    <property type="entry name" value="YicC-like_C"/>
</dbReference>
<evidence type="ECO:0000256" key="3">
    <source>
        <dbReference type="ARBA" id="ARBA00022759"/>
    </source>
</evidence>
<evidence type="ECO:0000259" key="6">
    <source>
        <dbReference type="Pfam" id="PF03755"/>
    </source>
</evidence>
<evidence type="ECO:0000256" key="5">
    <source>
        <dbReference type="ARBA" id="ARBA00035648"/>
    </source>
</evidence>
<dbReference type="Pfam" id="PF08340">
    <property type="entry name" value="YicC-like_C"/>
    <property type="match status" value="1"/>
</dbReference>
<organism evidence="8 10">
    <name type="scientific">candidate division TA06 bacterium</name>
    <dbReference type="NCBI Taxonomy" id="2250710"/>
    <lineage>
        <taxon>Bacteria</taxon>
        <taxon>Bacteria division TA06</taxon>
    </lineage>
</organism>
<dbReference type="GO" id="GO:0004521">
    <property type="term" value="F:RNA endonuclease activity"/>
    <property type="evidence" value="ECO:0007669"/>
    <property type="project" value="InterPro"/>
</dbReference>